<protein>
    <submittedName>
        <fullName evidence="1">Uncharacterized protein</fullName>
    </submittedName>
</protein>
<dbReference type="Proteomes" id="UP000814128">
    <property type="component" value="Unassembled WGS sequence"/>
</dbReference>
<dbReference type="EMBL" id="MU273628">
    <property type="protein sequence ID" value="KAI0030309.1"/>
    <property type="molecule type" value="Genomic_DNA"/>
</dbReference>
<gene>
    <name evidence="1" type="ORF">K488DRAFT_72283</name>
</gene>
<comment type="caution">
    <text evidence="1">The sequence shown here is derived from an EMBL/GenBank/DDBJ whole genome shotgun (WGS) entry which is preliminary data.</text>
</comment>
<name>A0ACB8QES7_9AGAM</name>
<reference evidence="1" key="2">
    <citation type="journal article" date="2022" name="New Phytol.">
        <title>Evolutionary transition to the ectomycorrhizal habit in the genomes of a hyperdiverse lineage of mushroom-forming fungi.</title>
        <authorList>
            <person name="Looney B."/>
            <person name="Miyauchi S."/>
            <person name="Morin E."/>
            <person name="Drula E."/>
            <person name="Courty P.E."/>
            <person name="Kohler A."/>
            <person name="Kuo A."/>
            <person name="LaButti K."/>
            <person name="Pangilinan J."/>
            <person name="Lipzen A."/>
            <person name="Riley R."/>
            <person name="Andreopoulos W."/>
            <person name="He G."/>
            <person name="Johnson J."/>
            <person name="Nolan M."/>
            <person name="Tritt A."/>
            <person name="Barry K.W."/>
            <person name="Grigoriev I.V."/>
            <person name="Nagy L.G."/>
            <person name="Hibbett D."/>
            <person name="Henrissat B."/>
            <person name="Matheny P.B."/>
            <person name="Labbe J."/>
            <person name="Martin F.M."/>
        </authorList>
    </citation>
    <scope>NUCLEOTIDE SEQUENCE</scope>
    <source>
        <strain evidence="1">EC-137</strain>
    </source>
</reference>
<reference evidence="1" key="1">
    <citation type="submission" date="2021-02" db="EMBL/GenBank/DDBJ databases">
        <authorList>
            <consortium name="DOE Joint Genome Institute"/>
            <person name="Ahrendt S."/>
            <person name="Looney B.P."/>
            <person name="Miyauchi S."/>
            <person name="Morin E."/>
            <person name="Drula E."/>
            <person name="Courty P.E."/>
            <person name="Chicoki N."/>
            <person name="Fauchery L."/>
            <person name="Kohler A."/>
            <person name="Kuo A."/>
            <person name="Labutti K."/>
            <person name="Pangilinan J."/>
            <person name="Lipzen A."/>
            <person name="Riley R."/>
            <person name="Andreopoulos W."/>
            <person name="He G."/>
            <person name="Johnson J."/>
            <person name="Barry K.W."/>
            <person name="Grigoriev I.V."/>
            <person name="Nagy L."/>
            <person name="Hibbett D."/>
            <person name="Henrissat B."/>
            <person name="Matheny P.B."/>
            <person name="Labbe J."/>
            <person name="Martin F."/>
        </authorList>
    </citation>
    <scope>NUCLEOTIDE SEQUENCE</scope>
    <source>
        <strain evidence="1">EC-137</strain>
    </source>
</reference>
<evidence type="ECO:0000313" key="2">
    <source>
        <dbReference type="Proteomes" id="UP000814128"/>
    </source>
</evidence>
<organism evidence="1 2">
    <name type="scientific">Vararia minispora EC-137</name>
    <dbReference type="NCBI Taxonomy" id="1314806"/>
    <lineage>
        <taxon>Eukaryota</taxon>
        <taxon>Fungi</taxon>
        <taxon>Dikarya</taxon>
        <taxon>Basidiomycota</taxon>
        <taxon>Agaricomycotina</taxon>
        <taxon>Agaricomycetes</taxon>
        <taxon>Russulales</taxon>
        <taxon>Lachnocladiaceae</taxon>
        <taxon>Vararia</taxon>
    </lineage>
</organism>
<accession>A0ACB8QES7</accession>
<evidence type="ECO:0000313" key="1">
    <source>
        <dbReference type="EMBL" id="KAI0030309.1"/>
    </source>
</evidence>
<keyword evidence="2" id="KW-1185">Reference proteome</keyword>
<sequence>MAWTNSHRAPELVDFAGYADYGPDPYDINFCCSLDLSALESERVKLTPFIPREHAPIYFDQLTQHVALSEYYSAAPPSSLGELLYTLEFGYRQNPHHTAFAILDKGRPSTTHPDWSGSLAGFVALKDAAPEDLSVELGSLRVFPDFQRTYVTSNAVGLLLRFCLERPPAGLGMRRVAWGATAGHAASVNAALRMGFKAEGVTRWHKVVYNTSKKGAAPREGDPLPENPRSDSAVFSLCADDWEEGGRELVQRMIVRK</sequence>
<proteinExistence type="predicted"/>